<sequence>MSVLHQNKWYVEPVPDEETEGWLLNYLDLITLLLVLLVVMLALSGQATKQPPALATSSQLPAHDGSLPGEPAPDVLQAIPAPETPVHATPAIDSLTPASFEDDSLPAVVANTELGPPTSAPSLADPDVQQATPFVDPPSYFLAATDSDAVLSQVIEVAGSAPAPIASTPAAPEPATEGMDLLALPELGDDIEIIRKKESISFRINSEILYSSAKADLSLEGLAVLQKLLPVLKSTEYSITVEGHTDALPIRRGQYPSNWELSGARAGRVVRYLVANGVQSTRLSAIGYADTRALASNNTEQGRASNRRVEIVLEQPAKPAAH</sequence>
<feature type="domain" description="OmpA-like" evidence="10">
    <location>
        <begin position="197"/>
        <end position="317"/>
    </location>
</feature>
<feature type="region of interest" description="Disordered" evidence="8">
    <location>
        <begin position="110"/>
        <end position="129"/>
    </location>
</feature>
<dbReference type="Gene3D" id="3.30.1330.60">
    <property type="entry name" value="OmpA-like domain"/>
    <property type="match status" value="1"/>
</dbReference>
<evidence type="ECO:0000313" key="11">
    <source>
        <dbReference type="EMBL" id="RBP35733.1"/>
    </source>
</evidence>
<dbReference type="PANTHER" id="PTHR30329:SF20">
    <property type="entry name" value="EXPORTED PROTEIN"/>
    <property type="match status" value="1"/>
</dbReference>
<protein>
    <submittedName>
        <fullName evidence="11">Chemotaxis protein MotB</fullName>
    </submittedName>
</protein>
<evidence type="ECO:0000256" key="5">
    <source>
        <dbReference type="ARBA" id="ARBA00022989"/>
    </source>
</evidence>
<keyword evidence="5 9" id="KW-1133">Transmembrane helix</keyword>
<comment type="similarity">
    <text evidence="2">Belongs to the MotB family.</text>
</comment>
<keyword evidence="3" id="KW-1003">Cell membrane</keyword>
<dbReference type="InterPro" id="IPR050330">
    <property type="entry name" value="Bact_OuterMem_StrucFunc"/>
</dbReference>
<dbReference type="AlphaFoldDB" id="A0A366H1H3"/>
<dbReference type="SUPFAM" id="SSF103088">
    <property type="entry name" value="OmpA-like"/>
    <property type="match status" value="1"/>
</dbReference>
<accession>A0A366H1H3</accession>
<gene>
    <name evidence="11" type="ORF">DFR37_1157</name>
</gene>
<comment type="subcellular location">
    <subcellularLocation>
        <location evidence="1">Cell membrane</location>
        <topology evidence="1">Single-pass membrane protein</topology>
    </subcellularLocation>
</comment>
<reference evidence="11 12" key="1">
    <citation type="submission" date="2018-06" db="EMBL/GenBank/DDBJ databases">
        <title>Genomic Encyclopedia of Type Strains, Phase IV (KMG-IV): sequencing the most valuable type-strain genomes for metagenomic binning, comparative biology and taxonomic classification.</title>
        <authorList>
            <person name="Goeker M."/>
        </authorList>
    </citation>
    <scope>NUCLEOTIDE SEQUENCE [LARGE SCALE GENOMIC DNA]</scope>
    <source>
        <strain evidence="11 12">DSM 25520</strain>
    </source>
</reference>
<dbReference type="PROSITE" id="PS51123">
    <property type="entry name" value="OMPA_2"/>
    <property type="match status" value="1"/>
</dbReference>
<dbReference type="InterPro" id="IPR025713">
    <property type="entry name" value="MotB-like_N_dom"/>
</dbReference>
<comment type="caution">
    <text evidence="11">The sequence shown here is derived from an EMBL/GenBank/DDBJ whole genome shotgun (WGS) entry which is preliminary data.</text>
</comment>
<dbReference type="CDD" id="cd07185">
    <property type="entry name" value="OmpA_C-like"/>
    <property type="match status" value="1"/>
</dbReference>
<dbReference type="GO" id="GO:0005886">
    <property type="term" value="C:plasma membrane"/>
    <property type="evidence" value="ECO:0007669"/>
    <property type="project" value="UniProtKB-SubCell"/>
</dbReference>
<dbReference type="EMBL" id="QNRQ01000015">
    <property type="protein sequence ID" value="RBP35733.1"/>
    <property type="molecule type" value="Genomic_DNA"/>
</dbReference>
<evidence type="ECO:0000256" key="9">
    <source>
        <dbReference type="SAM" id="Phobius"/>
    </source>
</evidence>
<organism evidence="11 12">
    <name type="scientific">Eoetvoesiella caeni</name>
    <dbReference type="NCBI Taxonomy" id="645616"/>
    <lineage>
        <taxon>Bacteria</taxon>
        <taxon>Pseudomonadati</taxon>
        <taxon>Pseudomonadota</taxon>
        <taxon>Betaproteobacteria</taxon>
        <taxon>Burkholderiales</taxon>
        <taxon>Alcaligenaceae</taxon>
        <taxon>Eoetvoesiella</taxon>
    </lineage>
</organism>
<keyword evidence="4 9" id="KW-0812">Transmembrane</keyword>
<evidence type="ECO:0000259" key="10">
    <source>
        <dbReference type="PROSITE" id="PS51123"/>
    </source>
</evidence>
<evidence type="ECO:0000313" key="12">
    <source>
        <dbReference type="Proteomes" id="UP000253628"/>
    </source>
</evidence>
<keyword evidence="12" id="KW-1185">Reference proteome</keyword>
<evidence type="ECO:0000256" key="4">
    <source>
        <dbReference type="ARBA" id="ARBA00022692"/>
    </source>
</evidence>
<dbReference type="InterPro" id="IPR036737">
    <property type="entry name" value="OmpA-like_sf"/>
</dbReference>
<evidence type="ECO:0000256" key="2">
    <source>
        <dbReference type="ARBA" id="ARBA00008914"/>
    </source>
</evidence>
<evidence type="ECO:0000256" key="3">
    <source>
        <dbReference type="ARBA" id="ARBA00022475"/>
    </source>
</evidence>
<dbReference type="Pfam" id="PF13677">
    <property type="entry name" value="MotB_plug"/>
    <property type="match status" value="1"/>
</dbReference>
<dbReference type="Proteomes" id="UP000253628">
    <property type="component" value="Unassembled WGS sequence"/>
</dbReference>
<dbReference type="InterPro" id="IPR006665">
    <property type="entry name" value="OmpA-like"/>
</dbReference>
<evidence type="ECO:0000256" key="1">
    <source>
        <dbReference type="ARBA" id="ARBA00004162"/>
    </source>
</evidence>
<keyword evidence="6 7" id="KW-0472">Membrane</keyword>
<evidence type="ECO:0000256" key="8">
    <source>
        <dbReference type="SAM" id="MobiDB-lite"/>
    </source>
</evidence>
<evidence type="ECO:0000256" key="7">
    <source>
        <dbReference type="PROSITE-ProRule" id="PRU00473"/>
    </source>
</evidence>
<proteinExistence type="inferred from homology"/>
<dbReference type="RefSeq" id="WP_242341917.1">
    <property type="nucleotide sequence ID" value="NZ_JACCEU010000011.1"/>
</dbReference>
<dbReference type="PANTHER" id="PTHR30329">
    <property type="entry name" value="STATOR ELEMENT OF FLAGELLAR MOTOR COMPLEX"/>
    <property type="match status" value="1"/>
</dbReference>
<evidence type="ECO:0000256" key="6">
    <source>
        <dbReference type="ARBA" id="ARBA00023136"/>
    </source>
</evidence>
<feature type="transmembrane region" description="Helical" evidence="9">
    <location>
        <begin position="23"/>
        <end position="43"/>
    </location>
</feature>
<name>A0A366H1H3_9BURK</name>
<dbReference type="Pfam" id="PF00691">
    <property type="entry name" value="OmpA"/>
    <property type="match status" value="1"/>
</dbReference>